<evidence type="ECO:0000313" key="2">
    <source>
        <dbReference type="Proteomes" id="UP001066276"/>
    </source>
</evidence>
<accession>A0AAV7W554</accession>
<dbReference type="EMBL" id="JANPWB010000002">
    <property type="protein sequence ID" value="KAJ1209017.1"/>
    <property type="molecule type" value="Genomic_DNA"/>
</dbReference>
<reference evidence="1" key="1">
    <citation type="journal article" date="2022" name="bioRxiv">
        <title>Sequencing and chromosome-scale assembly of the giantPleurodeles waltlgenome.</title>
        <authorList>
            <person name="Brown T."/>
            <person name="Elewa A."/>
            <person name="Iarovenko S."/>
            <person name="Subramanian E."/>
            <person name="Araus A.J."/>
            <person name="Petzold A."/>
            <person name="Susuki M."/>
            <person name="Suzuki K.-i.T."/>
            <person name="Hayashi T."/>
            <person name="Toyoda A."/>
            <person name="Oliveira C."/>
            <person name="Osipova E."/>
            <person name="Leigh N.D."/>
            <person name="Simon A."/>
            <person name="Yun M.H."/>
        </authorList>
    </citation>
    <scope>NUCLEOTIDE SEQUENCE</scope>
    <source>
        <strain evidence="1">20211129_DDA</strain>
        <tissue evidence="1">Liver</tissue>
    </source>
</reference>
<protein>
    <recommendedName>
        <fullName evidence="3">F-box domain-containing protein</fullName>
    </recommendedName>
</protein>
<comment type="caution">
    <text evidence="1">The sequence shown here is derived from an EMBL/GenBank/DDBJ whole genome shotgun (WGS) entry which is preliminary data.</text>
</comment>
<dbReference type="AlphaFoldDB" id="A0AAV7W554"/>
<evidence type="ECO:0008006" key="3">
    <source>
        <dbReference type="Google" id="ProtNLM"/>
    </source>
</evidence>
<keyword evidence="2" id="KW-1185">Reference proteome</keyword>
<proteinExistence type="predicted"/>
<gene>
    <name evidence="1" type="ORF">NDU88_004396</name>
</gene>
<sequence length="106" mass="11688">MPPLLREVILECLLPINAVVNVHSLDVLLCLKVSCCWSDPISNAYELRQRVICEALRNCLQAADLILQSGVFAALPGRRSFDCSLKAGGESSKAERPLRVVRFLPP</sequence>
<dbReference type="Proteomes" id="UP001066276">
    <property type="component" value="Chromosome 1_2"/>
</dbReference>
<evidence type="ECO:0000313" key="1">
    <source>
        <dbReference type="EMBL" id="KAJ1209017.1"/>
    </source>
</evidence>
<organism evidence="1 2">
    <name type="scientific">Pleurodeles waltl</name>
    <name type="common">Iberian ribbed newt</name>
    <dbReference type="NCBI Taxonomy" id="8319"/>
    <lineage>
        <taxon>Eukaryota</taxon>
        <taxon>Metazoa</taxon>
        <taxon>Chordata</taxon>
        <taxon>Craniata</taxon>
        <taxon>Vertebrata</taxon>
        <taxon>Euteleostomi</taxon>
        <taxon>Amphibia</taxon>
        <taxon>Batrachia</taxon>
        <taxon>Caudata</taxon>
        <taxon>Salamandroidea</taxon>
        <taxon>Salamandridae</taxon>
        <taxon>Pleurodelinae</taxon>
        <taxon>Pleurodeles</taxon>
    </lineage>
</organism>
<name>A0AAV7W554_PLEWA</name>